<comment type="caution">
    <text evidence="1">The sequence shown here is derived from an EMBL/GenBank/DDBJ whole genome shotgun (WGS) entry which is preliminary data.</text>
</comment>
<sequence>MNKSYTADIVIIGGGTGGCAAALAAAKSGKSVILTEETDWIGGQLTSQAVPPDEHRWIEQFGCTRTYREFRNEVRDYYRRHFPLTEEARSRIHLNPGNGGVSRLCHEPRAALAVLLAMLAPYVHSGRLQILYRYQVQAVSVDGDDIQSVRMKHLQTDELIELKAAYFLDATECGDVLPLAGAEYVTGAESFSQTGEPHAVKGDALPQDMQGFTYCFAMDYIEGEDHTIERPERYDFWRSYKADFWPDRLLSWTGVRPHTLEAVDYELFEGTERYSLFYYRRIIDATQFEEGTYPGSITLVNWPQNDYWLGSVIDVSESERQRHLWDAKQLSLSLLYWLQTEAPRPDGGTGYPGLRLRKDVVGTNDGLAMYPYIRESRRIKAEFTVVEQHVSTDCRADGKAEQFHDSVGIGCYRIDLHPSTGNRHYIDISSLPFQIPLGSLIPIRMNNLLPACKNLGVTHITNGCYRLHPVEWNIGEAAGFLASRCIDRKLKPRDIRNQESELREFQRMLVSFGIELEWPTMHAV</sequence>
<dbReference type="Gene3D" id="3.50.50.60">
    <property type="entry name" value="FAD/NAD(P)-binding domain"/>
    <property type="match status" value="1"/>
</dbReference>
<dbReference type="PANTHER" id="PTHR42716:SF1">
    <property type="entry name" value="SLL0471 PROTEIN"/>
    <property type="match status" value="1"/>
</dbReference>
<evidence type="ECO:0000313" key="2">
    <source>
        <dbReference type="Proteomes" id="UP001355653"/>
    </source>
</evidence>
<dbReference type="Proteomes" id="UP001355653">
    <property type="component" value="Unassembled WGS sequence"/>
</dbReference>
<dbReference type="PRINTS" id="PR00411">
    <property type="entry name" value="PNDRDTASEI"/>
</dbReference>
<keyword evidence="2" id="KW-1185">Reference proteome</keyword>
<evidence type="ECO:0000313" key="1">
    <source>
        <dbReference type="EMBL" id="MEB4793991.1"/>
    </source>
</evidence>
<dbReference type="EMBL" id="JAROBY010000015">
    <property type="protein sequence ID" value="MEB4793991.1"/>
    <property type="molecule type" value="Genomic_DNA"/>
</dbReference>
<dbReference type="InterPro" id="IPR036188">
    <property type="entry name" value="FAD/NAD-bd_sf"/>
</dbReference>
<dbReference type="SUPFAM" id="SSF51905">
    <property type="entry name" value="FAD/NAD(P)-binding domain"/>
    <property type="match status" value="1"/>
</dbReference>
<organism evidence="1 2">
    <name type="scientific">Paenibacillus chondroitinus</name>
    <dbReference type="NCBI Taxonomy" id="59842"/>
    <lineage>
        <taxon>Bacteria</taxon>
        <taxon>Bacillati</taxon>
        <taxon>Bacillota</taxon>
        <taxon>Bacilli</taxon>
        <taxon>Bacillales</taxon>
        <taxon>Paenibacillaceae</taxon>
        <taxon>Paenibacillus</taxon>
    </lineage>
</organism>
<accession>A0ABU6D8A7</accession>
<dbReference type="PROSITE" id="PS51257">
    <property type="entry name" value="PROKAR_LIPOPROTEIN"/>
    <property type="match status" value="1"/>
</dbReference>
<reference evidence="1 2" key="1">
    <citation type="submission" date="2023-03" db="EMBL/GenBank/DDBJ databases">
        <title>Bacillus Genome Sequencing.</title>
        <authorList>
            <person name="Dunlap C."/>
        </authorList>
    </citation>
    <scope>NUCLEOTIDE SEQUENCE [LARGE SCALE GENOMIC DNA]</scope>
    <source>
        <strain evidence="1 2">NRS-1351</strain>
    </source>
</reference>
<proteinExistence type="predicted"/>
<dbReference type="InterPro" id="IPR005288">
    <property type="entry name" value="NadB"/>
</dbReference>
<dbReference type="Pfam" id="PF12831">
    <property type="entry name" value="FAD_oxidored"/>
    <property type="match status" value="1"/>
</dbReference>
<dbReference type="RefSeq" id="WP_127457509.1">
    <property type="nucleotide sequence ID" value="NZ_JAROBY010000015.1"/>
</dbReference>
<protein>
    <submittedName>
        <fullName evidence="1">FAD-dependent oxidoreductase</fullName>
    </submittedName>
</protein>
<gene>
    <name evidence="1" type="ORF">P5G65_08795</name>
</gene>
<dbReference type="PANTHER" id="PTHR42716">
    <property type="entry name" value="L-ASPARTATE OXIDASE"/>
    <property type="match status" value="1"/>
</dbReference>
<name>A0ABU6D8A7_9BACL</name>